<dbReference type="STRING" id="1494590.ATN84_10415"/>
<protein>
    <submittedName>
        <fullName evidence="1">Uncharacterized protein</fullName>
    </submittedName>
</protein>
<accession>A0A135HX10</accession>
<evidence type="ECO:0000313" key="2">
    <source>
        <dbReference type="Proteomes" id="UP000070107"/>
    </source>
</evidence>
<reference evidence="1 2" key="1">
    <citation type="submission" date="2015-11" db="EMBL/GenBank/DDBJ databases">
        <title>Draft genome sequence of Paramesorhizobium deserti A-3-E, a strain highly resistant to diverse beta-lactam antibiotics.</title>
        <authorList>
            <person name="Lv R."/>
            <person name="Yang X."/>
            <person name="Fang N."/>
            <person name="Guo J."/>
            <person name="Luo X."/>
            <person name="Peng F."/>
            <person name="Yang R."/>
            <person name="Cui Y."/>
            <person name="Fang C."/>
            <person name="Song Y."/>
        </authorList>
    </citation>
    <scope>NUCLEOTIDE SEQUENCE [LARGE SCALE GENOMIC DNA]</scope>
    <source>
        <strain evidence="1 2">A-3-E</strain>
    </source>
</reference>
<keyword evidence="2" id="KW-1185">Reference proteome</keyword>
<comment type="caution">
    <text evidence="1">The sequence shown here is derived from an EMBL/GenBank/DDBJ whole genome shotgun (WGS) entry which is preliminary data.</text>
</comment>
<name>A0A135HX10_9HYPH</name>
<dbReference type="Proteomes" id="UP000070107">
    <property type="component" value="Unassembled WGS sequence"/>
</dbReference>
<dbReference type="EMBL" id="LNTU01000012">
    <property type="protein sequence ID" value="KXF77734.1"/>
    <property type="molecule type" value="Genomic_DNA"/>
</dbReference>
<dbReference type="AlphaFoldDB" id="A0A135HX10"/>
<sequence>MRWGDRHEPTDVIIGPDPMIHSGTAMHRSAYQTMDVVSMVRNGYSGRSPRMTELRCFDPIAKVAITSMLVAAA</sequence>
<gene>
    <name evidence="1" type="ORF">ATN84_10415</name>
</gene>
<evidence type="ECO:0000313" key="1">
    <source>
        <dbReference type="EMBL" id="KXF77734.1"/>
    </source>
</evidence>
<organism evidence="1 2">
    <name type="scientific">Paramesorhizobium deserti</name>
    <dbReference type="NCBI Taxonomy" id="1494590"/>
    <lineage>
        <taxon>Bacteria</taxon>
        <taxon>Pseudomonadati</taxon>
        <taxon>Pseudomonadota</taxon>
        <taxon>Alphaproteobacteria</taxon>
        <taxon>Hyphomicrobiales</taxon>
        <taxon>Phyllobacteriaceae</taxon>
        <taxon>Paramesorhizobium</taxon>
    </lineage>
</organism>
<proteinExistence type="predicted"/>